<dbReference type="EMBL" id="FNAG01000006">
    <property type="protein sequence ID" value="SDD73553.1"/>
    <property type="molecule type" value="Genomic_DNA"/>
</dbReference>
<evidence type="ECO:0000313" key="1">
    <source>
        <dbReference type="EMBL" id="SDD73553.1"/>
    </source>
</evidence>
<name>A0A1G6X6N6_9GAMM</name>
<dbReference type="Proteomes" id="UP000199603">
    <property type="component" value="Unassembled WGS sequence"/>
</dbReference>
<evidence type="ECO:0000313" key="2">
    <source>
        <dbReference type="Proteomes" id="UP000199603"/>
    </source>
</evidence>
<organism evidence="1 2">
    <name type="scientific">Aquimonas voraii</name>
    <dbReference type="NCBI Taxonomy" id="265719"/>
    <lineage>
        <taxon>Bacteria</taxon>
        <taxon>Pseudomonadati</taxon>
        <taxon>Pseudomonadota</taxon>
        <taxon>Gammaproteobacteria</taxon>
        <taxon>Lysobacterales</taxon>
        <taxon>Lysobacteraceae</taxon>
        <taxon>Aquimonas</taxon>
    </lineage>
</organism>
<dbReference type="RefSeq" id="WP_091242667.1">
    <property type="nucleotide sequence ID" value="NZ_FNAG01000006.1"/>
</dbReference>
<dbReference type="STRING" id="265719.SAMN04488509_10656"/>
<accession>A0A1G6X6N6</accession>
<dbReference type="OrthoDB" id="114489at2"/>
<protein>
    <recommendedName>
        <fullName evidence="3">Nucleotidyl transferase AbiEii toxin, Type IV TA system</fullName>
    </recommendedName>
</protein>
<keyword evidence="2" id="KW-1185">Reference proteome</keyword>
<proteinExistence type="predicted"/>
<reference evidence="1 2" key="1">
    <citation type="submission" date="2016-10" db="EMBL/GenBank/DDBJ databases">
        <authorList>
            <person name="de Groot N.N."/>
        </authorList>
    </citation>
    <scope>NUCLEOTIDE SEQUENCE [LARGE SCALE GENOMIC DNA]</scope>
    <source>
        <strain evidence="1 2">DSM 16957</strain>
    </source>
</reference>
<evidence type="ECO:0008006" key="3">
    <source>
        <dbReference type="Google" id="ProtNLM"/>
    </source>
</evidence>
<gene>
    <name evidence="1" type="ORF">SAMN04488509_10656</name>
</gene>
<dbReference type="AlphaFoldDB" id="A0A1G6X6N6"/>
<sequence>MSGFALMHEEMIGRVVEALGEELRAQVAFVGGCATGFLLTDPIVRNAVRSTEDVDVIVHAVGAGPWYLLQEQLQKRGFRPAEDEVICRTRLRDGKTPELLVDFMPDTPDNILGFSNYWYPDALRTATSFKLPNGLEARIVTAPYFLGTKLEAFKGRGRRSPLGNMDVLDILLVVDGRQELIGEVLDAPVRLREYIGTEIAALLELPMFDYAVQNTAESPDREDLIFDRLERLAALRGT</sequence>